<organism evidence="16">
    <name type="scientific">marine metagenome</name>
    <dbReference type="NCBI Taxonomy" id="408172"/>
    <lineage>
        <taxon>unclassified sequences</taxon>
        <taxon>metagenomes</taxon>
        <taxon>ecological metagenomes</taxon>
    </lineage>
</organism>
<comment type="catalytic activity">
    <reaction evidence="13">
        <text>L-valine + 2-oxoglutarate = 3-methyl-2-oxobutanoate + L-glutamate</text>
        <dbReference type="Rhea" id="RHEA:24813"/>
        <dbReference type="ChEBI" id="CHEBI:11851"/>
        <dbReference type="ChEBI" id="CHEBI:16810"/>
        <dbReference type="ChEBI" id="CHEBI:29985"/>
        <dbReference type="ChEBI" id="CHEBI:57762"/>
        <dbReference type="EC" id="2.6.1.42"/>
    </reaction>
</comment>
<dbReference type="GO" id="GO:0009097">
    <property type="term" value="P:isoleucine biosynthetic process"/>
    <property type="evidence" value="ECO:0007669"/>
    <property type="project" value="UniProtKB-UniPathway"/>
</dbReference>
<sequence>MPLKPSQFIWQDGKLVPWEKAMVHVLTHALHYGSSVFEGIRSYKTPTGPIAFRLTNHIQRMFDSAKIYRLNIPYSVDEIVAACMKVIVKNDLGEGAYLRPLAFRGYGEMGVIGDPEKPANCIIAAWNWGTYLGEEALEKGVDVCVSSWQRVPPNTVPTLSKAGGNYLSSFLVSDEARRLGFHEGIALNHQGNVSEGAGENLFLVREGKIYTPPLSDSILGGLTRDTTCRLAESLGFSVNEQSIPREMLYIADEIFLTGSAAEITPVRSVDRISVGDGNRGPVTERLQQEFFGLFDGSVADQWGWLEQINPSESEAQA</sequence>
<keyword evidence="11" id="KW-0663">Pyridoxal phosphate</keyword>
<dbReference type="CDD" id="cd01557">
    <property type="entry name" value="BCAT_beta_family"/>
    <property type="match status" value="1"/>
</dbReference>
<dbReference type="Pfam" id="PF01063">
    <property type="entry name" value="Aminotran_4"/>
    <property type="match status" value="1"/>
</dbReference>
<comment type="pathway">
    <text evidence="5">Amino-acid biosynthesis; L-leucine biosynthesis; L-leucine from 3-methyl-2-oxobutanoate: step 4/4.</text>
</comment>
<evidence type="ECO:0000256" key="11">
    <source>
        <dbReference type="ARBA" id="ARBA00022898"/>
    </source>
</evidence>
<dbReference type="InterPro" id="IPR005785">
    <property type="entry name" value="B_amino_transI"/>
</dbReference>
<evidence type="ECO:0000256" key="15">
    <source>
        <dbReference type="ARBA" id="ARBA00049229"/>
    </source>
</evidence>
<dbReference type="InterPro" id="IPR050571">
    <property type="entry name" value="Class-IV_PLP-Dep_Aminotrnsfr"/>
</dbReference>
<evidence type="ECO:0000256" key="5">
    <source>
        <dbReference type="ARBA" id="ARBA00005072"/>
    </source>
</evidence>
<dbReference type="FunFam" id="3.20.10.10:FF:000001">
    <property type="entry name" value="Branched-chain-amino-acid aminotransferase"/>
    <property type="match status" value="1"/>
</dbReference>
<evidence type="ECO:0000256" key="12">
    <source>
        <dbReference type="ARBA" id="ARBA00023304"/>
    </source>
</evidence>
<dbReference type="GO" id="GO:0004084">
    <property type="term" value="F:branched-chain-amino-acid transaminase activity"/>
    <property type="evidence" value="ECO:0007669"/>
    <property type="project" value="UniProtKB-EC"/>
</dbReference>
<dbReference type="EMBL" id="UINC01015286">
    <property type="protein sequence ID" value="SVA64483.1"/>
    <property type="molecule type" value="Genomic_DNA"/>
</dbReference>
<proteinExistence type="inferred from homology"/>
<keyword evidence="8" id="KW-0032">Aminotransferase</keyword>
<evidence type="ECO:0000256" key="8">
    <source>
        <dbReference type="ARBA" id="ARBA00022576"/>
    </source>
</evidence>
<dbReference type="InterPro" id="IPR036038">
    <property type="entry name" value="Aminotransferase-like"/>
</dbReference>
<accession>A0A381XJM1</accession>
<dbReference type="UniPathway" id="UPA00048">
    <property type="reaction ID" value="UER00073"/>
</dbReference>
<dbReference type="InterPro" id="IPR043131">
    <property type="entry name" value="BCAT-like_N"/>
</dbReference>
<keyword evidence="10" id="KW-0808">Transferase</keyword>
<comment type="cofactor">
    <cofactor evidence="1">
        <name>pyridoxal 5'-phosphate</name>
        <dbReference type="ChEBI" id="CHEBI:597326"/>
    </cofactor>
</comment>
<dbReference type="InterPro" id="IPR018300">
    <property type="entry name" value="Aminotrans_IV_CS"/>
</dbReference>
<evidence type="ECO:0000256" key="3">
    <source>
        <dbReference type="ARBA" id="ARBA00004824"/>
    </source>
</evidence>
<comment type="catalytic activity">
    <reaction evidence="15">
        <text>L-leucine + 2-oxoglutarate = 4-methyl-2-oxopentanoate + L-glutamate</text>
        <dbReference type="Rhea" id="RHEA:18321"/>
        <dbReference type="ChEBI" id="CHEBI:16810"/>
        <dbReference type="ChEBI" id="CHEBI:17865"/>
        <dbReference type="ChEBI" id="CHEBI:29985"/>
        <dbReference type="ChEBI" id="CHEBI:57427"/>
        <dbReference type="EC" id="2.6.1.42"/>
    </reaction>
</comment>
<dbReference type="PANTHER" id="PTHR42743">
    <property type="entry name" value="AMINO-ACID AMINOTRANSFERASE"/>
    <property type="match status" value="1"/>
</dbReference>
<protein>
    <recommendedName>
        <fullName evidence="7">branched-chain-amino-acid transaminase</fullName>
        <ecNumber evidence="7">2.6.1.42</ecNumber>
    </recommendedName>
</protein>
<comment type="catalytic activity">
    <reaction evidence="14">
        <text>L-isoleucine + 2-oxoglutarate = (S)-3-methyl-2-oxopentanoate + L-glutamate</text>
        <dbReference type="Rhea" id="RHEA:24801"/>
        <dbReference type="ChEBI" id="CHEBI:16810"/>
        <dbReference type="ChEBI" id="CHEBI:29985"/>
        <dbReference type="ChEBI" id="CHEBI:35146"/>
        <dbReference type="ChEBI" id="CHEBI:58045"/>
        <dbReference type="EC" id="2.6.1.42"/>
    </reaction>
</comment>
<dbReference type="GO" id="GO:0009099">
    <property type="term" value="P:L-valine biosynthetic process"/>
    <property type="evidence" value="ECO:0007669"/>
    <property type="project" value="UniProtKB-UniPathway"/>
</dbReference>
<dbReference type="UniPathway" id="UPA00049">
    <property type="reaction ID" value="UER00062"/>
</dbReference>
<keyword evidence="9" id="KW-0028">Amino-acid biosynthesis</keyword>
<dbReference type="InterPro" id="IPR001544">
    <property type="entry name" value="Aminotrans_IV"/>
</dbReference>
<dbReference type="Gene3D" id="3.20.10.10">
    <property type="entry name" value="D-amino Acid Aminotransferase, subunit A, domain 2"/>
    <property type="match status" value="1"/>
</dbReference>
<dbReference type="UniPathway" id="UPA00047">
    <property type="reaction ID" value="UER00058"/>
</dbReference>
<gene>
    <name evidence="16" type="ORF">METZ01_LOCUS117337</name>
</gene>
<evidence type="ECO:0000313" key="16">
    <source>
        <dbReference type="EMBL" id="SVA64483.1"/>
    </source>
</evidence>
<keyword evidence="12" id="KW-0100">Branched-chain amino acid biosynthesis</keyword>
<comment type="pathway">
    <text evidence="3">Amino-acid biosynthesis; L-isoleucine biosynthesis; L-isoleucine from 2-oxobutanoate: step 4/4.</text>
</comment>
<comment type="similarity">
    <text evidence="6">Belongs to the class-IV pyridoxal-phosphate-dependent aminotransferase family.</text>
</comment>
<comment type="function">
    <text evidence="2">Acts on leucine, isoleucine and valine.</text>
</comment>
<dbReference type="SUPFAM" id="SSF56752">
    <property type="entry name" value="D-aminoacid aminotransferase-like PLP-dependent enzymes"/>
    <property type="match status" value="1"/>
</dbReference>
<dbReference type="GO" id="GO:0009098">
    <property type="term" value="P:L-leucine biosynthetic process"/>
    <property type="evidence" value="ECO:0007669"/>
    <property type="project" value="UniProtKB-UniPathway"/>
</dbReference>
<dbReference type="InterPro" id="IPR043132">
    <property type="entry name" value="BCAT-like_C"/>
</dbReference>
<dbReference type="GO" id="GO:0005829">
    <property type="term" value="C:cytosol"/>
    <property type="evidence" value="ECO:0007669"/>
    <property type="project" value="TreeGrafter"/>
</dbReference>
<dbReference type="PROSITE" id="PS00770">
    <property type="entry name" value="AA_TRANSFER_CLASS_4"/>
    <property type="match status" value="1"/>
</dbReference>
<dbReference type="PANTHER" id="PTHR42743:SF11">
    <property type="entry name" value="AMINODEOXYCHORISMATE LYASE"/>
    <property type="match status" value="1"/>
</dbReference>
<evidence type="ECO:0000256" key="9">
    <source>
        <dbReference type="ARBA" id="ARBA00022605"/>
    </source>
</evidence>
<dbReference type="InterPro" id="IPR033939">
    <property type="entry name" value="BCAT_family"/>
</dbReference>
<evidence type="ECO:0000256" key="10">
    <source>
        <dbReference type="ARBA" id="ARBA00022679"/>
    </source>
</evidence>
<comment type="pathway">
    <text evidence="4">Amino-acid biosynthesis; L-valine biosynthesis; L-valine from pyruvate: step 4/4.</text>
</comment>
<evidence type="ECO:0000256" key="13">
    <source>
        <dbReference type="ARBA" id="ARBA00048212"/>
    </source>
</evidence>
<dbReference type="Gene3D" id="3.30.470.10">
    <property type="match status" value="1"/>
</dbReference>
<dbReference type="EC" id="2.6.1.42" evidence="7"/>
<evidence type="ECO:0000256" key="1">
    <source>
        <dbReference type="ARBA" id="ARBA00001933"/>
    </source>
</evidence>
<name>A0A381XJM1_9ZZZZ</name>
<dbReference type="AlphaFoldDB" id="A0A381XJM1"/>
<dbReference type="NCBIfam" id="TIGR01122">
    <property type="entry name" value="ilvE_I"/>
    <property type="match status" value="1"/>
</dbReference>
<evidence type="ECO:0000256" key="4">
    <source>
        <dbReference type="ARBA" id="ARBA00004931"/>
    </source>
</evidence>
<evidence type="ECO:0000256" key="7">
    <source>
        <dbReference type="ARBA" id="ARBA00013053"/>
    </source>
</evidence>
<evidence type="ECO:0000256" key="2">
    <source>
        <dbReference type="ARBA" id="ARBA00003109"/>
    </source>
</evidence>
<evidence type="ECO:0000256" key="14">
    <source>
        <dbReference type="ARBA" id="ARBA00048798"/>
    </source>
</evidence>
<dbReference type="NCBIfam" id="NF005146">
    <property type="entry name" value="PRK06606.1"/>
    <property type="match status" value="1"/>
</dbReference>
<reference evidence="16" key="1">
    <citation type="submission" date="2018-05" db="EMBL/GenBank/DDBJ databases">
        <authorList>
            <person name="Lanie J.A."/>
            <person name="Ng W.-L."/>
            <person name="Kazmierczak K.M."/>
            <person name="Andrzejewski T.M."/>
            <person name="Davidsen T.M."/>
            <person name="Wayne K.J."/>
            <person name="Tettelin H."/>
            <person name="Glass J.I."/>
            <person name="Rusch D."/>
            <person name="Podicherti R."/>
            <person name="Tsui H.-C.T."/>
            <person name="Winkler M.E."/>
        </authorList>
    </citation>
    <scope>NUCLEOTIDE SEQUENCE</scope>
</reference>
<evidence type="ECO:0000256" key="6">
    <source>
        <dbReference type="ARBA" id="ARBA00009320"/>
    </source>
</evidence>